<evidence type="ECO:0000313" key="2">
    <source>
        <dbReference type="Proteomes" id="UP000324800"/>
    </source>
</evidence>
<accession>A0A5J4UJL7</accession>
<protein>
    <submittedName>
        <fullName evidence="1">Uncharacterized protein</fullName>
    </submittedName>
</protein>
<proteinExistence type="predicted"/>
<name>A0A5J4UJL7_9EUKA</name>
<dbReference type="Proteomes" id="UP000324800">
    <property type="component" value="Unassembled WGS sequence"/>
</dbReference>
<sequence>SPRWLSDGDLKLLSRIFDWQNGWITGGIDY</sequence>
<evidence type="ECO:0000313" key="1">
    <source>
        <dbReference type="EMBL" id="KAA6370251.1"/>
    </source>
</evidence>
<dbReference type="EMBL" id="SNRW01015571">
    <property type="protein sequence ID" value="KAA6370251.1"/>
    <property type="molecule type" value="Genomic_DNA"/>
</dbReference>
<comment type="caution">
    <text evidence="1">The sequence shown here is derived from an EMBL/GenBank/DDBJ whole genome shotgun (WGS) entry which is preliminary data.</text>
</comment>
<organism evidence="1 2">
    <name type="scientific">Streblomastix strix</name>
    <dbReference type="NCBI Taxonomy" id="222440"/>
    <lineage>
        <taxon>Eukaryota</taxon>
        <taxon>Metamonada</taxon>
        <taxon>Preaxostyla</taxon>
        <taxon>Oxymonadida</taxon>
        <taxon>Streblomastigidae</taxon>
        <taxon>Streblomastix</taxon>
    </lineage>
</organism>
<feature type="non-terminal residue" evidence="1">
    <location>
        <position position="1"/>
    </location>
</feature>
<gene>
    <name evidence="1" type="ORF">EZS28_034221</name>
</gene>
<reference evidence="1 2" key="1">
    <citation type="submission" date="2019-03" db="EMBL/GenBank/DDBJ databases">
        <title>Single cell metagenomics reveals metabolic interactions within the superorganism composed of flagellate Streblomastix strix and complex community of Bacteroidetes bacteria on its surface.</title>
        <authorList>
            <person name="Treitli S.C."/>
            <person name="Kolisko M."/>
            <person name="Husnik F."/>
            <person name="Keeling P."/>
            <person name="Hampl V."/>
        </authorList>
    </citation>
    <scope>NUCLEOTIDE SEQUENCE [LARGE SCALE GENOMIC DNA]</scope>
    <source>
        <strain evidence="1">ST1C</strain>
    </source>
</reference>
<dbReference type="AlphaFoldDB" id="A0A5J4UJL7"/>